<evidence type="ECO:0000256" key="4">
    <source>
        <dbReference type="PROSITE-ProRule" id="PRU00042"/>
    </source>
</evidence>
<dbReference type="InterPro" id="IPR013087">
    <property type="entry name" value="Znf_C2H2_type"/>
</dbReference>
<feature type="region of interest" description="Disordered" evidence="5">
    <location>
        <begin position="137"/>
        <end position="175"/>
    </location>
</feature>
<dbReference type="Proteomes" id="UP001479436">
    <property type="component" value="Unassembled WGS sequence"/>
</dbReference>
<evidence type="ECO:0000313" key="7">
    <source>
        <dbReference type="EMBL" id="KAK9719427.1"/>
    </source>
</evidence>
<sequence>MMHGLAHQANKASQVRNRRFNTTHAAKLDHSSHPNERFLVSDPSSSDISHLNASFTSIDPSQRPESISAGSYTEGRLYKGRGSARLHQWPNSSSSNRKPSSLVRRTSISECRGTLNLQENCEYSSLPPKVSNIHQLLNDEGSDENPHHSTKDRVTSTLRSNSADRTIRQPPNIPTTLDSSIYNHFPHCHPYFGTSGDFSKNRVTSCIPESHQPHYYVSADFSSTKTGNLQDCGYHQVIFLDTKNHTCEFPGCNMRFKRLEHLKRHFRVHTMEKPFPCTHEGCGKTFSRSDNLSQHIKTHERRAQKRNQYKPTKS</sequence>
<proteinExistence type="predicted"/>
<evidence type="ECO:0000256" key="2">
    <source>
        <dbReference type="ARBA" id="ARBA00022771"/>
    </source>
</evidence>
<feature type="compositionally biased region" description="Basic and acidic residues" evidence="5">
    <location>
        <begin position="144"/>
        <end position="154"/>
    </location>
</feature>
<gene>
    <name evidence="7" type="ORF">K7432_004807</name>
</gene>
<feature type="compositionally biased region" description="Basic and acidic residues" evidence="5">
    <location>
        <begin position="26"/>
        <end position="36"/>
    </location>
</feature>
<dbReference type="InterPro" id="IPR036236">
    <property type="entry name" value="Znf_C2H2_sf"/>
</dbReference>
<feature type="region of interest" description="Disordered" evidence="5">
    <location>
        <begin position="51"/>
        <end position="71"/>
    </location>
</feature>
<dbReference type="SMART" id="SM00355">
    <property type="entry name" value="ZnF_C2H2"/>
    <property type="match status" value="2"/>
</dbReference>
<evidence type="ECO:0000256" key="5">
    <source>
        <dbReference type="SAM" id="MobiDB-lite"/>
    </source>
</evidence>
<reference evidence="7 8" key="1">
    <citation type="submission" date="2023-04" db="EMBL/GenBank/DDBJ databases">
        <title>Genome of Basidiobolus ranarum AG-B5.</title>
        <authorList>
            <person name="Stajich J.E."/>
            <person name="Carter-House D."/>
            <person name="Gryganskyi A."/>
        </authorList>
    </citation>
    <scope>NUCLEOTIDE SEQUENCE [LARGE SCALE GENOMIC DNA]</scope>
    <source>
        <strain evidence="7 8">AG-B5</strain>
    </source>
</reference>
<feature type="region of interest" description="Disordered" evidence="5">
    <location>
        <begin position="25"/>
        <end position="44"/>
    </location>
</feature>
<feature type="compositionally biased region" description="Polar residues" evidence="5">
    <location>
        <begin position="155"/>
        <end position="164"/>
    </location>
</feature>
<keyword evidence="1" id="KW-0479">Metal-binding</keyword>
<dbReference type="SUPFAM" id="SSF57667">
    <property type="entry name" value="beta-beta-alpha zinc fingers"/>
    <property type="match status" value="1"/>
</dbReference>
<dbReference type="PROSITE" id="PS00028">
    <property type="entry name" value="ZINC_FINGER_C2H2_1"/>
    <property type="match status" value="2"/>
</dbReference>
<accession>A0ABR2W4H4</accession>
<feature type="region of interest" description="Disordered" evidence="5">
    <location>
        <begin position="288"/>
        <end position="314"/>
    </location>
</feature>
<dbReference type="PANTHER" id="PTHR23235:SF65">
    <property type="entry name" value="KRUEPPEL-LIKE FACTOR 11"/>
    <property type="match status" value="1"/>
</dbReference>
<feature type="domain" description="C2H2-type" evidence="6">
    <location>
        <begin position="245"/>
        <end position="274"/>
    </location>
</feature>
<evidence type="ECO:0000259" key="6">
    <source>
        <dbReference type="PROSITE" id="PS50157"/>
    </source>
</evidence>
<organism evidence="7 8">
    <name type="scientific">Basidiobolus ranarum</name>
    <dbReference type="NCBI Taxonomy" id="34480"/>
    <lineage>
        <taxon>Eukaryota</taxon>
        <taxon>Fungi</taxon>
        <taxon>Fungi incertae sedis</taxon>
        <taxon>Zoopagomycota</taxon>
        <taxon>Entomophthoromycotina</taxon>
        <taxon>Basidiobolomycetes</taxon>
        <taxon>Basidiobolales</taxon>
        <taxon>Basidiobolaceae</taxon>
        <taxon>Basidiobolus</taxon>
    </lineage>
</organism>
<dbReference type="PROSITE" id="PS50157">
    <property type="entry name" value="ZINC_FINGER_C2H2_2"/>
    <property type="match status" value="2"/>
</dbReference>
<comment type="caution">
    <text evidence="7">The sequence shown here is derived from an EMBL/GenBank/DDBJ whole genome shotgun (WGS) entry which is preliminary data.</text>
</comment>
<dbReference type="EMBL" id="JASJQH010007049">
    <property type="protein sequence ID" value="KAK9719427.1"/>
    <property type="molecule type" value="Genomic_DNA"/>
</dbReference>
<dbReference type="Pfam" id="PF00096">
    <property type="entry name" value="zf-C2H2"/>
    <property type="match status" value="2"/>
</dbReference>
<dbReference type="PANTHER" id="PTHR23235">
    <property type="entry name" value="KRUEPPEL-LIKE TRANSCRIPTION FACTOR"/>
    <property type="match status" value="1"/>
</dbReference>
<dbReference type="Gene3D" id="3.30.160.60">
    <property type="entry name" value="Classic Zinc Finger"/>
    <property type="match status" value="2"/>
</dbReference>
<protein>
    <recommendedName>
        <fullName evidence="6">C2H2-type domain-containing protein</fullName>
    </recommendedName>
</protein>
<feature type="compositionally biased region" description="Low complexity" evidence="5">
    <location>
        <begin position="90"/>
        <end position="101"/>
    </location>
</feature>
<keyword evidence="3" id="KW-0862">Zinc</keyword>
<name>A0ABR2W4H4_9FUNG</name>
<feature type="compositionally biased region" description="Basic residues" evidence="5">
    <location>
        <begin position="296"/>
        <end position="314"/>
    </location>
</feature>
<evidence type="ECO:0000256" key="1">
    <source>
        <dbReference type="ARBA" id="ARBA00022723"/>
    </source>
</evidence>
<feature type="domain" description="C2H2-type" evidence="6">
    <location>
        <begin position="275"/>
        <end position="304"/>
    </location>
</feature>
<feature type="region of interest" description="Disordered" evidence="5">
    <location>
        <begin position="83"/>
        <end position="105"/>
    </location>
</feature>
<evidence type="ECO:0000256" key="3">
    <source>
        <dbReference type="ARBA" id="ARBA00022833"/>
    </source>
</evidence>
<keyword evidence="2 4" id="KW-0863">Zinc-finger</keyword>
<evidence type="ECO:0000313" key="8">
    <source>
        <dbReference type="Proteomes" id="UP001479436"/>
    </source>
</evidence>
<keyword evidence="8" id="KW-1185">Reference proteome</keyword>